<protein>
    <submittedName>
        <fullName evidence="1">Uncharacterized protein</fullName>
    </submittedName>
</protein>
<organism evidence="1 2">
    <name type="scientific">Lepidopterella palustris CBS 459.81</name>
    <dbReference type="NCBI Taxonomy" id="1314670"/>
    <lineage>
        <taxon>Eukaryota</taxon>
        <taxon>Fungi</taxon>
        <taxon>Dikarya</taxon>
        <taxon>Ascomycota</taxon>
        <taxon>Pezizomycotina</taxon>
        <taxon>Dothideomycetes</taxon>
        <taxon>Pleosporomycetidae</taxon>
        <taxon>Mytilinidiales</taxon>
        <taxon>Argynnaceae</taxon>
        <taxon>Lepidopterella</taxon>
    </lineage>
</organism>
<evidence type="ECO:0000313" key="1">
    <source>
        <dbReference type="EMBL" id="OCK85697.1"/>
    </source>
</evidence>
<keyword evidence="2" id="KW-1185">Reference proteome</keyword>
<name>A0A8E2JKF8_9PEZI</name>
<dbReference type="AlphaFoldDB" id="A0A8E2JKF8"/>
<accession>A0A8E2JKF8</accession>
<reference evidence="1 2" key="1">
    <citation type="journal article" date="2016" name="Nat. Commun.">
        <title>Ectomycorrhizal ecology is imprinted in the genome of the dominant symbiotic fungus Cenococcum geophilum.</title>
        <authorList>
            <consortium name="DOE Joint Genome Institute"/>
            <person name="Peter M."/>
            <person name="Kohler A."/>
            <person name="Ohm R.A."/>
            <person name="Kuo A."/>
            <person name="Krutzmann J."/>
            <person name="Morin E."/>
            <person name="Arend M."/>
            <person name="Barry K.W."/>
            <person name="Binder M."/>
            <person name="Choi C."/>
            <person name="Clum A."/>
            <person name="Copeland A."/>
            <person name="Grisel N."/>
            <person name="Haridas S."/>
            <person name="Kipfer T."/>
            <person name="LaButti K."/>
            <person name="Lindquist E."/>
            <person name="Lipzen A."/>
            <person name="Maire R."/>
            <person name="Meier B."/>
            <person name="Mihaltcheva S."/>
            <person name="Molinier V."/>
            <person name="Murat C."/>
            <person name="Poggeler S."/>
            <person name="Quandt C.A."/>
            <person name="Sperisen C."/>
            <person name="Tritt A."/>
            <person name="Tisserant E."/>
            <person name="Crous P.W."/>
            <person name="Henrissat B."/>
            <person name="Nehls U."/>
            <person name="Egli S."/>
            <person name="Spatafora J.W."/>
            <person name="Grigoriev I.V."/>
            <person name="Martin F.M."/>
        </authorList>
    </citation>
    <scope>NUCLEOTIDE SEQUENCE [LARGE SCALE GENOMIC DNA]</scope>
    <source>
        <strain evidence="1 2">CBS 459.81</strain>
    </source>
</reference>
<sequence length="159" mass="18479">MVLSRWLEMVNWYKTESIVVLMVRLWRSSMLSVHILTYHRVPSQEQVKVMYLALYEYVLSSFVVHPWLTSFCHYFLASSAVSTAILSACDISHFHRKKSHHSPLYMCFRAFKSIIFSNSLSYSELLSSFHPFSSSRPFSLSDPFFCSPISPPLMTPTLH</sequence>
<evidence type="ECO:0000313" key="2">
    <source>
        <dbReference type="Proteomes" id="UP000250266"/>
    </source>
</evidence>
<gene>
    <name evidence="1" type="ORF">K432DRAFT_12946</name>
</gene>
<dbReference type="EMBL" id="KV744815">
    <property type="protein sequence ID" value="OCK85697.1"/>
    <property type="molecule type" value="Genomic_DNA"/>
</dbReference>
<proteinExistence type="predicted"/>
<dbReference type="Proteomes" id="UP000250266">
    <property type="component" value="Unassembled WGS sequence"/>
</dbReference>